<feature type="region of interest" description="Disordered" evidence="1">
    <location>
        <begin position="1"/>
        <end position="25"/>
    </location>
</feature>
<evidence type="ECO:0000313" key="4">
    <source>
        <dbReference type="Proteomes" id="UP000230233"/>
    </source>
</evidence>
<organism evidence="3 4">
    <name type="scientific">Caenorhabditis nigoni</name>
    <dbReference type="NCBI Taxonomy" id="1611254"/>
    <lineage>
        <taxon>Eukaryota</taxon>
        <taxon>Metazoa</taxon>
        <taxon>Ecdysozoa</taxon>
        <taxon>Nematoda</taxon>
        <taxon>Chromadorea</taxon>
        <taxon>Rhabditida</taxon>
        <taxon>Rhabditina</taxon>
        <taxon>Rhabditomorpha</taxon>
        <taxon>Rhabditoidea</taxon>
        <taxon>Rhabditidae</taxon>
        <taxon>Peloderinae</taxon>
        <taxon>Caenorhabditis</taxon>
    </lineage>
</organism>
<dbReference type="AlphaFoldDB" id="A0A2G5SG19"/>
<dbReference type="Pfam" id="PF00646">
    <property type="entry name" value="F-box"/>
    <property type="match status" value="1"/>
</dbReference>
<comment type="caution">
    <text evidence="3">The sequence shown here is derived from an EMBL/GenBank/DDBJ whole genome shotgun (WGS) entry which is preliminary data.</text>
</comment>
<evidence type="ECO:0000259" key="2">
    <source>
        <dbReference type="PROSITE" id="PS50181"/>
    </source>
</evidence>
<dbReference type="Proteomes" id="UP000230233">
    <property type="component" value="Unassembled WGS sequence"/>
</dbReference>
<dbReference type="PANTHER" id="PTHR21503">
    <property type="entry name" value="F-BOX-CONTAINING HYPOTHETICAL PROTEIN C.ELEGANS"/>
    <property type="match status" value="1"/>
</dbReference>
<feature type="domain" description="F-box" evidence="2">
    <location>
        <begin position="36"/>
        <end position="85"/>
    </location>
</feature>
<dbReference type="PANTHER" id="PTHR21503:SF49">
    <property type="entry name" value="PROTEIN CBG06869"/>
    <property type="match status" value="1"/>
</dbReference>
<dbReference type="InterPro" id="IPR001810">
    <property type="entry name" value="F-box_dom"/>
</dbReference>
<dbReference type="EMBL" id="PDUG01000010">
    <property type="protein sequence ID" value="PIC13816.1"/>
    <property type="molecule type" value="Genomic_DNA"/>
</dbReference>
<protein>
    <recommendedName>
        <fullName evidence="2">F-box domain-containing protein</fullName>
    </recommendedName>
</protein>
<gene>
    <name evidence="3" type="primary">Cni-F59B2.9</name>
    <name evidence="3" type="ORF">B9Z55_027427</name>
</gene>
<accession>A0A2G5SG19</accession>
<proteinExistence type="predicted"/>
<keyword evidence="4" id="KW-1185">Reference proteome</keyword>
<sequence>MAFRGLPQTNVRAAQRSLDSDDDSPVFKKPKLPVKPFRLLDLPILIREKAMRLIAPIDLFDLSLCSRRMTKYVKSLRLEAEQHKIIMTKHQIMISVNFPGREVIWWDFKPFHARRIANQIRRIGNVVFTQSERVSDGTLNTGEFYCQYTDYEKGIAAVSEHFQKIFPGPKSIIINPFSFHELETLFSHEHMQSLNSLDICGFEQPSIKMMEEIFGKVTLKDRLSIKPVTEGDYVIQQAFQVQSFLELRSAHWMSREHLLQINCRVVEIYDHNFVSEDIEALAAKWKEDTSKQWEKFLFRWDSGRPFCFYNLDAEAWDETKRESHFIYKINQETRRIDCTDGFDMEREDGLLATLVLEQRDEHQFLHFLVFKERFPEKKRIAELPSKLAPLYTQLEKINREYHDNVTLERLLCNRNLNHEEFLETYQVWKNMFLEQGRVNTQGQQLRQEVFEKMRAIIAA</sequence>
<dbReference type="OrthoDB" id="5782924at2759"/>
<reference evidence="4" key="1">
    <citation type="submission" date="2017-10" db="EMBL/GenBank/DDBJ databases">
        <title>Rapid genome shrinkage in a self-fertile nematode reveals novel sperm competition proteins.</title>
        <authorList>
            <person name="Yin D."/>
            <person name="Schwarz E.M."/>
            <person name="Thomas C.G."/>
            <person name="Felde R.L."/>
            <person name="Korf I.F."/>
            <person name="Cutter A.D."/>
            <person name="Schartner C.M."/>
            <person name="Ralston E.J."/>
            <person name="Meyer B.J."/>
            <person name="Haag E.S."/>
        </authorList>
    </citation>
    <scope>NUCLEOTIDE SEQUENCE [LARGE SCALE GENOMIC DNA]</scope>
    <source>
        <strain evidence="4">JU1422</strain>
    </source>
</reference>
<evidence type="ECO:0000313" key="3">
    <source>
        <dbReference type="EMBL" id="PIC13816.1"/>
    </source>
</evidence>
<dbReference type="PROSITE" id="PS50181">
    <property type="entry name" value="FBOX"/>
    <property type="match status" value="1"/>
</dbReference>
<name>A0A2G5SG19_9PELO</name>
<evidence type="ECO:0000256" key="1">
    <source>
        <dbReference type="SAM" id="MobiDB-lite"/>
    </source>
</evidence>